<proteinExistence type="predicted"/>
<dbReference type="Proteomes" id="UP000034366">
    <property type="component" value="Unassembled WGS sequence"/>
</dbReference>
<evidence type="ECO:0000256" key="2">
    <source>
        <dbReference type="SAM" id="Phobius"/>
    </source>
</evidence>
<feature type="compositionally biased region" description="Basic and acidic residues" evidence="1">
    <location>
        <begin position="52"/>
        <end position="62"/>
    </location>
</feature>
<comment type="caution">
    <text evidence="3">The sequence shown here is derived from an EMBL/GenBank/DDBJ whole genome shotgun (WGS) entry which is preliminary data.</text>
</comment>
<keyword evidence="2" id="KW-0812">Transmembrane</keyword>
<evidence type="ECO:0000313" key="3">
    <source>
        <dbReference type="EMBL" id="KKQ50307.1"/>
    </source>
</evidence>
<protein>
    <submittedName>
        <fullName evidence="3">Uncharacterized protein</fullName>
    </submittedName>
</protein>
<reference evidence="3 4" key="1">
    <citation type="journal article" date="2015" name="Nature">
        <title>rRNA introns, odd ribosomes, and small enigmatic genomes across a large radiation of phyla.</title>
        <authorList>
            <person name="Brown C.T."/>
            <person name="Hug L.A."/>
            <person name="Thomas B.C."/>
            <person name="Sharon I."/>
            <person name="Castelle C.J."/>
            <person name="Singh A."/>
            <person name="Wilkins M.J."/>
            <person name="Williams K.H."/>
            <person name="Banfield J.F."/>
        </authorList>
    </citation>
    <scope>NUCLEOTIDE SEQUENCE [LARGE SCALE GENOMIC DNA]</scope>
</reference>
<gene>
    <name evidence="3" type="ORF">US67_C0007G0019</name>
</gene>
<dbReference type="AlphaFoldDB" id="A0A0G0I6Y9"/>
<feature type="compositionally biased region" description="Polar residues" evidence="1">
    <location>
        <begin position="1"/>
        <end position="17"/>
    </location>
</feature>
<feature type="compositionally biased region" description="Basic and acidic residues" evidence="1">
    <location>
        <begin position="18"/>
        <end position="28"/>
    </location>
</feature>
<sequence>MNKTGNTAGENKTVSGSSEKKGFSDVVKEVFAGKSKNTEEPVSVSQDAPVEADPKEQEKKPLYDGQQTEKLYDIKDLTSDLTPKKILRIIGLAVLVLAIVAALYVRFFGKKPQNNTSLIIKTPTPTFFDYTNYKPSVYADDPNFKKIDEGLNVLEREAVSTPLEEETLLPPPLDFDVVFK</sequence>
<feature type="transmembrane region" description="Helical" evidence="2">
    <location>
        <begin position="86"/>
        <end position="105"/>
    </location>
</feature>
<feature type="region of interest" description="Disordered" evidence="1">
    <location>
        <begin position="1"/>
        <end position="64"/>
    </location>
</feature>
<dbReference type="EMBL" id="LBTW01000007">
    <property type="protein sequence ID" value="KKQ50307.1"/>
    <property type="molecule type" value="Genomic_DNA"/>
</dbReference>
<accession>A0A0G0I6Y9</accession>
<organism evidence="3 4">
    <name type="scientific">Candidatus Woesebacteria bacterium GW2011_GWD1_38_10</name>
    <dbReference type="NCBI Taxonomy" id="1618592"/>
    <lineage>
        <taxon>Bacteria</taxon>
        <taxon>Candidatus Woeseibacteriota</taxon>
    </lineage>
</organism>
<evidence type="ECO:0000256" key="1">
    <source>
        <dbReference type="SAM" id="MobiDB-lite"/>
    </source>
</evidence>
<keyword evidence="2" id="KW-1133">Transmembrane helix</keyword>
<keyword evidence="2" id="KW-0472">Membrane</keyword>
<name>A0A0G0I6Y9_9BACT</name>
<evidence type="ECO:0000313" key="4">
    <source>
        <dbReference type="Proteomes" id="UP000034366"/>
    </source>
</evidence>